<feature type="non-terminal residue" evidence="5">
    <location>
        <position position="434"/>
    </location>
</feature>
<keyword evidence="6" id="KW-1185">Reference proteome</keyword>
<protein>
    <recommendedName>
        <fullName evidence="4">ShKT domain-containing protein</fullName>
    </recommendedName>
</protein>
<dbReference type="SMART" id="SM00254">
    <property type="entry name" value="ShKT"/>
    <property type="match status" value="3"/>
</dbReference>
<gene>
    <name evidence="5" type="ORF">MSPICULIGERA_LOCUS4481</name>
</gene>
<dbReference type="PANTHER" id="PTHR46219:SF5">
    <property type="entry name" value="SHKT DOMAIN-CONTAINING PROTEIN"/>
    <property type="match status" value="1"/>
</dbReference>
<evidence type="ECO:0000313" key="6">
    <source>
        <dbReference type="Proteomes" id="UP001177023"/>
    </source>
</evidence>
<dbReference type="Proteomes" id="UP001177023">
    <property type="component" value="Unassembled WGS sequence"/>
</dbReference>
<feature type="domain" description="ShKT" evidence="4">
    <location>
        <begin position="341"/>
        <end position="383"/>
    </location>
</feature>
<keyword evidence="2" id="KW-1015">Disulfide bond</keyword>
<evidence type="ECO:0000256" key="2">
    <source>
        <dbReference type="ARBA" id="ARBA00023157"/>
    </source>
</evidence>
<evidence type="ECO:0000256" key="1">
    <source>
        <dbReference type="ARBA" id="ARBA00022729"/>
    </source>
</evidence>
<feature type="signal peptide" evidence="3">
    <location>
        <begin position="1"/>
        <end position="15"/>
    </location>
</feature>
<accession>A0AA36FSN8</accession>
<evidence type="ECO:0000313" key="5">
    <source>
        <dbReference type="EMBL" id="CAJ0565854.1"/>
    </source>
</evidence>
<keyword evidence="1 3" id="KW-0732">Signal</keyword>
<proteinExistence type="predicted"/>
<organism evidence="5 6">
    <name type="scientific">Mesorhabditis spiculigera</name>
    <dbReference type="NCBI Taxonomy" id="96644"/>
    <lineage>
        <taxon>Eukaryota</taxon>
        <taxon>Metazoa</taxon>
        <taxon>Ecdysozoa</taxon>
        <taxon>Nematoda</taxon>
        <taxon>Chromadorea</taxon>
        <taxon>Rhabditida</taxon>
        <taxon>Rhabditina</taxon>
        <taxon>Rhabditomorpha</taxon>
        <taxon>Rhabditoidea</taxon>
        <taxon>Rhabditidae</taxon>
        <taxon>Mesorhabditinae</taxon>
        <taxon>Mesorhabditis</taxon>
    </lineage>
</organism>
<dbReference type="EMBL" id="CATQJA010001115">
    <property type="protein sequence ID" value="CAJ0565854.1"/>
    <property type="molecule type" value="Genomic_DNA"/>
</dbReference>
<dbReference type="PANTHER" id="PTHR46219">
    <property type="entry name" value="PROTEIN CBG11138"/>
    <property type="match status" value="1"/>
</dbReference>
<dbReference type="Pfam" id="PF01549">
    <property type="entry name" value="ShK"/>
    <property type="match status" value="4"/>
</dbReference>
<evidence type="ECO:0000259" key="4">
    <source>
        <dbReference type="SMART" id="SM00254"/>
    </source>
</evidence>
<name>A0AA36FSN8_9BILA</name>
<comment type="caution">
    <text evidence="5">The sequence shown here is derived from an EMBL/GenBank/DDBJ whole genome shotgun (WGS) entry which is preliminary data.</text>
</comment>
<reference evidence="5" key="1">
    <citation type="submission" date="2023-06" db="EMBL/GenBank/DDBJ databases">
        <authorList>
            <person name="Delattre M."/>
        </authorList>
    </citation>
    <scope>NUCLEOTIDE SEQUENCE</scope>
    <source>
        <strain evidence="5">AF72</strain>
    </source>
</reference>
<sequence>MKCLLLFVCVAGVLGDFWPYFHHRNGQKPEDCLEQEYFVKEGSRCDAELCSGPATCPRILAYNVCLCKPGLVRRADACTAGACPASTDTACVGTQIDGVGQCCPGSGIVPVTTTTSTTRTTTATCVDLLNPVTGVSDCPKRRALCGDSTYYSVMAVQCRRTCGFCATTSSYSSTCVDLTNAYTGISDCSSLRYLCNNSLYSTLMASQSPISKASTNMNSGKYSTSTLFFIFALFGSTTALNCTSSLGPCFANVSCVGVSTTQGTVCTANGCCAGANLIDGTATSFTCSGGAIGPCNAGACPASTDTACVGTQIDGVGQCCPGSGIVAVTTTTSTTTATTTYCVDLLNPVTGVSDCPKRAYLCADSTYYSVMAVQCRKTCGFCATTSSSSTTCVDQVNAYTGVSDCSSLSYLCSSPTYATLMATQCCATCSSYGK</sequence>
<dbReference type="AlphaFoldDB" id="A0AA36FSN8"/>
<dbReference type="Gene3D" id="1.10.10.1940">
    <property type="match status" value="2"/>
</dbReference>
<dbReference type="FunFam" id="1.10.10.1940:FF:000002">
    <property type="entry name" value="PHAryngeal gland Toxin-related"/>
    <property type="match status" value="1"/>
</dbReference>
<feature type="domain" description="ShKT" evidence="4">
    <location>
        <begin position="124"/>
        <end position="166"/>
    </location>
</feature>
<evidence type="ECO:0000256" key="3">
    <source>
        <dbReference type="SAM" id="SignalP"/>
    </source>
</evidence>
<dbReference type="Gene3D" id="1.10.10.1870">
    <property type="entry name" value="ShTK domain-like"/>
    <property type="match status" value="1"/>
</dbReference>
<feature type="chain" id="PRO_5041295812" description="ShKT domain-containing protein" evidence="3">
    <location>
        <begin position="16"/>
        <end position="434"/>
    </location>
</feature>
<feature type="domain" description="ShKT" evidence="4">
    <location>
        <begin position="391"/>
        <end position="430"/>
    </location>
</feature>
<dbReference type="InterPro" id="IPR003582">
    <property type="entry name" value="ShKT_dom"/>
</dbReference>